<accession>A0A9X6VCJ1</accession>
<dbReference type="AlphaFoldDB" id="A0A9X6VCJ1"/>
<reference evidence="1 2" key="1">
    <citation type="submission" date="2017-09" db="EMBL/GenBank/DDBJ databases">
        <title>Large-scale bioinformatics analysis of Bacillus genomes uncovers conserved roles of natural products in bacterial physiology.</title>
        <authorList>
            <consortium name="Agbiome Team Llc"/>
            <person name="Bleich R.M."/>
            <person name="Kirk G.J."/>
            <person name="Santa Maria K.C."/>
            <person name="Allen S.E."/>
            <person name="Farag S."/>
            <person name="Shank E.A."/>
            <person name="Bowers A."/>
        </authorList>
    </citation>
    <scope>NUCLEOTIDE SEQUENCE [LARGE SCALE GENOMIC DNA]</scope>
    <source>
        <strain evidence="1 2">AFS015413</strain>
    </source>
</reference>
<dbReference type="EMBL" id="NTUS01000026">
    <property type="protein sequence ID" value="PFB07977.1"/>
    <property type="molecule type" value="Genomic_DNA"/>
</dbReference>
<name>A0A9X6VCJ1_BACTU</name>
<sequence length="71" mass="8235">MFTDVQRKMIENGVRNLEIFGYSGKVTEENILTHPFFSKYFKKELENCLGEGYDKDIKGLLSVIEKRSKTA</sequence>
<evidence type="ECO:0000313" key="2">
    <source>
        <dbReference type="Proteomes" id="UP000220397"/>
    </source>
</evidence>
<evidence type="ECO:0000313" key="1">
    <source>
        <dbReference type="EMBL" id="PFB07977.1"/>
    </source>
</evidence>
<dbReference type="RefSeq" id="WP_098368834.1">
    <property type="nucleotide sequence ID" value="NZ_JARSYC010000018.1"/>
</dbReference>
<proteinExistence type="predicted"/>
<protein>
    <submittedName>
        <fullName evidence="1">Uncharacterized protein</fullName>
    </submittedName>
</protein>
<comment type="caution">
    <text evidence="1">The sequence shown here is derived from an EMBL/GenBank/DDBJ whole genome shotgun (WGS) entry which is preliminary data.</text>
</comment>
<dbReference type="Proteomes" id="UP000220397">
    <property type="component" value="Unassembled WGS sequence"/>
</dbReference>
<gene>
    <name evidence="1" type="ORF">CN398_09615</name>
</gene>
<organism evidence="1 2">
    <name type="scientific">Bacillus thuringiensis</name>
    <dbReference type="NCBI Taxonomy" id="1428"/>
    <lineage>
        <taxon>Bacteria</taxon>
        <taxon>Bacillati</taxon>
        <taxon>Bacillota</taxon>
        <taxon>Bacilli</taxon>
        <taxon>Bacillales</taxon>
        <taxon>Bacillaceae</taxon>
        <taxon>Bacillus</taxon>
        <taxon>Bacillus cereus group</taxon>
    </lineage>
</organism>